<dbReference type="EMBL" id="LZDS01000004">
    <property type="protein sequence ID" value="OBX29725.1"/>
    <property type="molecule type" value="Genomic_DNA"/>
</dbReference>
<organism evidence="2 3">
    <name type="scientific">Acinetobacter gandensis</name>
    <dbReference type="NCBI Taxonomy" id="1443941"/>
    <lineage>
        <taxon>Bacteria</taxon>
        <taxon>Pseudomonadati</taxon>
        <taxon>Pseudomonadota</taxon>
        <taxon>Gammaproteobacteria</taxon>
        <taxon>Moraxellales</taxon>
        <taxon>Moraxellaceae</taxon>
        <taxon>Acinetobacter</taxon>
    </lineage>
</organism>
<keyword evidence="3" id="KW-1185">Reference proteome</keyword>
<dbReference type="Proteomes" id="UP000185753">
    <property type="component" value="Unassembled WGS sequence"/>
</dbReference>
<proteinExistence type="predicted"/>
<name>A0A1A7RBU9_9GAMM</name>
<dbReference type="AlphaFoldDB" id="A0A1A7RBU9"/>
<evidence type="ECO:0000313" key="3">
    <source>
        <dbReference type="Proteomes" id="UP000185753"/>
    </source>
</evidence>
<comment type="caution">
    <text evidence="2">The sequence shown here is derived from an EMBL/GenBank/DDBJ whole genome shotgun (WGS) entry which is preliminary data.</text>
</comment>
<dbReference type="Pfam" id="PF24819">
    <property type="entry name" value="DUF7710"/>
    <property type="match status" value="1"/>
</dbReference>
<reference evidence="3" key="1">
    <citation type="submission" date="2016-06" db="EMBL/GenBank/DDBJ databases">
        <authorList>
            <person name="Radolfova-Krizova L."/>
            <person name="Nemec A."/>
        </authorList>
    </citation>
    <scope>NUCLEOTIDE SEQUENCE [LARGE SCALE GENOMIC DNA]</scope>
    <source>
        <strain evidence="3">ANC 4275</strain>
    </source>
</reference>
<protein>
    <recommendedName>
        <fullName evidence="1">DUF7710 domain-containing protein</fullName>
    </recommendedName>
</protein>
<gene>
    <name evidence="2" type="ORF">A9J31_12170</name>
</gene>
<evidence type="ECO:0000259" key="1">
    <source>
        <dbReference type="Pfam" id="PF24819"/>
    </source>
</evidence>
<sequence length="85" mass="9822">MRPGFASAVFSSFDLAQAWIQKNFVCGILTEYPLDQSCYDWAKQYGHFKDKSPIDRAPIFIANFVSAYQKTWHFEHGELLQPMDA</sequence>
<dbReference type="InterPro" id="IPR056127">
    <property type="entry name" value="DUF7710"/>
</dbReference>
<evidence type="ECO:0000313" key="2">
    <source>
        <dbReference type="EMBL" id="OBX29725.1"/>
    </source>
</evidence>
<feature type="domain" description="DUF7710" evidence="1">
    <location>
        <begin position="5"/>
        <end position="78"/>
    </location>
</feature>
<accession>A0A1A7RBU9</accession>